<dbReference type="InterPro" id="IPR036249">
    <property type="entry name" value="Thioredoxin-like_sf"/>
</dbReference>
<dbReference type="AlphaFoldDB" id="A0A3P3W7Z3"/>
<dbReference type="OrthoDB" id="1143360at2"/>
<evidence type="ECO:0000313" key="2">
    <source>
        <dbReference type="Proteomes" id="UP000271937"/>
    </source>
</evidence>
<dbReference type="Gene3D" id="3.40.30.10">
    <property type="entry name" value="Glutaredoxin"/>
    <property type="match status" value="1"/>
</dbReference>
<accession>A0A3P3W7Z3</accession>
<dbReference type="SUPFAM" id="SSF55068">
    <property type="entry name" value="Peptide methionine sulfoxide reductase"/>
    <property type="match status" value="1"/>
</dbReference>
<dbReference type="GO" id="GO:0008113">
    <property type="term" value="F:peptide-methionine (S)-S-oxide reductase activity"/>
    <property type="evidence" value="ECO:0007669"/>
    <property type="project" value="InterPro"/>
</dbReference>
<sequence length="303" mass="34967">MQTRTDPRNQNIELGKVTWLRDHDEALRLSELTGKPVLLFFQEIPGCATCVNFGRDVLSYHQMVEFIENEFVPLAIFNNIPGKDKDVLAMYNERSWNNPVAHFVDFRGRDIIPKLANNYKPLSMYNKMVEVLDKLGTPIPKYAALLGEDLKMEYGELKSTIYETPCFWSGETSMALHPAVKYTEAGWIKHAEVVKVFFDDSQVSLGDLNSYATNEGFFLIDDHRGYRIDERPQYYLSKSPFKFLRLGKAQRSQINVAIPYGGEPEQYLSPRQKVQYEDILKASGHNGKSKNYKQDTFNSCYWN</sequence>
<name>A0A3P3W7Z3_9FLAO</name>
<dbReference type="Proteomes" id="UP000271937">
    <property type="component" value="Unassembled WGS sequence"/>
</dbReference>
<dbReference type="Pfam" id="PF13899">
    <property type="entry name" value="Thioredoxin_7"/>
    <property type="match status" value="1"/>
</dbReference>
<keyword evidence="2" id="KW-1185">Reference proteome</keyword>
<dbReference type="EMBL" id="RQVR01000010">
    <property type="protein sequence ID" value="RRJ90814.1"/>
    <property type="molecule type" value="Genomic_DNA"/>
</dbReference>
<comment type="caution">
    <text evidence="1">The sequence shown here is derived from an EMBL/GenBank/DDBJ whole genome shotgun (WGS) entry which is preliminary data.</text>
</comment>
<dbReference type="RefSeq" id="WP_125012962.1">
    <property type="nucleotide sequence ID" value="NZ_RQVR01000010.1"/>
</dbReference>
<dbReference type="SUPFAM" id="SSF52833">
    <property type="entry name" value="Thioredoxin-like"/>
    <property type="match status" value="1"/>
</dbReference>
<organism evidence="1 2">
    <name type="scientific">Flavobacterium macacae</name>
    <dbReference type="NCBI Taxonomy" id="2488993"/>
    <lineage>
        <taxon>Bacteria</taxon>
        <taxon>Pseudomonadati</taxon>
        <taxon>Bacteroidota</taxon>
        <taxon>Flavobacteriia</taxon>
        <taxon>Flavobacteriales</taxon>
        <taxon>Flavobacteriaceae</taxon>
        <taxon>Flavobacterium</taxon>
    </lineage>
</organism>
<gene>
    <name evidence="1" type="ORF">EG849_10105</name>
</gene>
<reference evidence="1 2" key="1">
    <citation type="submission" date="2018-11" db="EMBL/GenBank/DDBJ databases">
        <title>Flavobacterium sp. nov., YIM 102600 draft genome.</title>
        <authorList>
            <person name="Li G."/>
            <person name="Jiang Y."/>
        </authorList>
    </citation>
    <scope>NUCLEOTIDE SEQUENCE [LARGE SCALE GENOMIC DNA]</scope>
    <source>
        <strain evidence="1 2">YIM 102600</strain>
    </source>
</reference>
<proteinExistence type="predicted"/>
<dbReference type="NCBIfam" id="NF041383">
    <property type="entry name" value="Trx_VPGUxxT_two"/>
    <property type="match status" value="1"/>
</dbReference>
<protein>
    <submittedName>
        <fullName evidence="1">Thioredoxin family protein</fullName>
    </submittedName>
</protein>
<evidence type="ECO:0000313" key="1">
    <source>
        <dbReference type="EMBL" id="RRJ90814.1"/>
    </source>
</evidence>
<dbReference type="InterPro" id="IPR036509">
    <property type="entry name" value="Met_Sox_Rdtase_MsrA_sf"/>
</dbReference>